<gene>
    <name evidence="8" type="ORF">SETIT_5G086700v2</name>
</gene>
<keyword evidence="4" id="KW-1015">Disulfide bond</keyword>
<organism evidence="8">
    <name type="scientific">Setaria italica</name>
    <name type="common">Foxtail millet</name>
    <name type="synonym">Panicum italicum</name>
    <dbReference type="NCBI Taxonomy" id="4555"/>
    <lineage>
        <taxon>Eukaryota</taxon>
        <taxon>Viridiplantae</taxon>
        <taxon>Streptophyta</taxon>
        <taxon>Embryophyta</taxon>
        <taxon>Tracheophyta</taxon>
        <taxon>Spermatophyta</taxon>
        <taxon>Magnoliopsida</taxon>
        <taxon>Liliopsida</taxon>
        <taxon>Poales</taxon>
        <taxon>Poaceae</taxon>
        <taxon>PACMAD clade</taxon>
        <taxon>Panicoideae</taxon>
        <taxon>Panicodae</taxon>
        <taxon>Paniceae</taxon>
        <taxon>Cenchrinae</taxon>
        <taxon>Setaria</taxon>
    </lineage>
</organism>
<evidence type="ECO:0000256" key="3">
    <source>
        <dbReference type="ARBA" id="ARBA00022900"/>
    </source>
</evidence>
<dbReference type="GO" id="GO:0004867">
    <property type="term" value="F:serine-type endopeptidase inhibitor activity"/>
    <property type="evidence" value="ECO:0007669"/>
    <property type="project" value="UniProtKB-KW"/>
</dbReference>
<dbReference type="SUPFAM" id="SSF57247">
    <property type="entry name" value="Bowman-Birk inhibitor, BBI"/>
    <property type="match status" value="2"/>
</dbReference>
<accession>A0A368R2P3</accession>
<evidence type="ECO:0000259" key="7">
    <source>
        <dbReference type="PROSITE" id="PS00281"/>
    </source>
</evidence>
<keyword evidence="6" id="KW-0732">Signal</keyword>
<reference evidence="8" key="1">
    <citation type="journal article" date="2012" name="Nat. Biotechnol.">
        <title>Reference genome sequence of the model plant Setaria.</title>
        <authorList>
            <person name="Bennetzen J.L."/>
            <person name="Schmutz J."/>
            <person name="Wang H."/>
            <person name="Percifield R."/>
            <person name="Hawkins J."/>
            <person name="Pontaroli A.C."/>
            <person name="Estep M."/>
            <person name="Feng L."/>
            <person name="Vaughn J.N."/>
            <person name="Grimwood J."/>
            <person name="Jenkins J."/>
            <person name="Barry K."/>
            <person name="Lindquist E."/>
            <person name="Hellsten U."/>
            <person name="Deshpande S."/>
            <person name="Wang X."/>
            <person name="Wu X."/>
            <person name="Mitros T."/>
            <person name="Triplett J."/>
            <person name="Yang X."/>
            <person name="Ye C.Y."/>
            <person name="Mauro-Herrera M."/>
            <person name="Wang L."/>
            <person name="Li P."/>
            <person name="Sharma M."/>
            <person name="Sharma R."/>
            <person name="Ronald P.C."/>
            <person name="Panaud O."/>
            <person name="Kellogg E.A."/>
            <person name="Brutnell T.P."/>
            <person name="Doust A.N."/>
            <person name="Tuskan G.A."/>
            <person name="Rokhsar D."/>
            <person name="Devos K.M."/>
        </authorList>
    </citation>
    <scope>NUCLEOTIDE SEQUENCE [LARGE SCALE GENOMIC DNA]</scope>
    <source>
        <strain evidence="8">Yugu1</strain>
    </source>
</reference>
<feature type="chain" id="PRO_5016571009" description="Bowman-Birk serine protease inhibitors family domain-containing protein" evidence="6">
    <location>
        <begin position="25"/>
        <end position="215"/>
    </location>
</feature>
<dbReference type="EMBL" id="CM003532">
    <property type="protein sequence ID" value="RCV24465.1"/>
    <property type="molecule type" value="Genomic_DNA"/>
</dbReference>
<dbReference type="PANTHER" id="PTHR33479:SF22">
    <property type="entry name" value="BOWMAN-BIRK TYPE BRAN TRYPSIN INHIBITOR"/>
    <property type="match status" value="1"/>
</dbReference>
<dbReference type="KEGG" id="sita:101764482"/>
<feature type="domain" description="Bowman-Birk serine protease inhibitors family" evidence="7">
    <location>
        <begin position="78"/>
        <end position="92"/>
    </location>
</feature>
<dbReference type="OrthoDB" id="580536at2759"/>
<evidence type="ECO:0000256" key="6">
    <source>
        <dbReference type="SAM" id="SignalP"/>
    </source>
</evidence>
<reference evidence="8" key="2">
    <citation type="submission" date="2015-07" db="EMBL/GenBank/DDBJ databases">
        <authorList>
            <person name="Noorani M."/>
        </authorList>
    </citation>
    <scope>NUCLEOTIDE SEQUENCE</scope>
    <source>
        <strain evidence="8">Yugu1</strain>
    </source>
</reference>
<sequence length="215" mass="23359">MEKRVASRILLMMLSLQALLLVAGLSTPAATTVAVAGGSGEDMGGAIRLPSDTASGERPWKCCDLQTCTKSIPAFCRCRDLLEQCSDACKECGKVRDSDPPRYICQDVYRGIPAPMCHEHQGRTNQVVVVHAGPKEMAAVVRGSKKGENGKGRPWKCCDKAVPGPTTEGQVWYCMDKVDKCTCNRCFELEGSHRYYYCLDGYQGSDPGPSCTTHA</sequence>
<evidence type="ECO:0000256" key="5">
    <source>
        <dbReference type="RuleBase" id="RU003856"/>
    </source>
</evidence>
<protein>
    <recommendedName>
        <fullName evidence="7">Bowman-Birk serine protease inhibitors family domain-containing protein</fullName>
    </recommendedName>
</protein>
<feature type="signal peptide" evidence="6">
    <location>
        <begin position="1"/>
        <end position="24"/>
    </location>
</feature>
<proteinExistence type="inferred from homology"/>
<evidence type="ECO:0000256" key="2">
    <source>
        <dbReference type="ARBA" id="ARBA00022690"/>
    </source>
</evidence>
<dbReference type="InterPro" id="IPR000877">
    <property type="entry name" value="Prot_inh_BBI"/>
</dbReference>
<dbReference type="PANTHER" id="PTHR33479">
    <property type="entry name" value="BOWMAN-BIRK TYPE BRAN TRYPSIN INHIBITOR"/>
    <property type="match status" value="1"/>
</dbReference>
<keyword evidence="3 5" id="KW-0722">Serine protease inhibitor</keyword>
<dbReference type="Pfam" id="PF00228">
    <property type="entry name" value="Bowman-Birk_leg"/>
    <property type="match status" value="2"/>
</dbReference>
<dbReference type="GO" id="GO:0005576">
    <property type="term" value="C:extracellular region"/>
    <property type="evidence" value="ECO:0007669"/>
    <property type="project" value="InterPro"/>
</dbReference>
<dbReference type="SMART" id="SM00269">
    <property type="entry name" value="BowB"/>
    <property type="match status" value="2"/>
</dbReference>
<dbReference type="InterPro" id="IPR035995">
    <property type="entry name" value="Bowman-Birk_prot_inh"/>
</dbReference>
<comment type="similarity">
    <text evidence="1 5">Belongs to the Bowman-Birk serine protease inhibitor family.</text>
</comment>
<evidence type="ECO:0000256" key="4">
    <source>
        <dbReference type="ARBA" id="ARBA00023157"/>
    </source>
</evidence>
<dbReference type="AlphaFoldDB" id="A0A368R2P3"/>
<dbReference type="PROSITE" id="PS00281">
    <property type="entry name" value="BOWMAN_BIRK"/>
    <property type="match status" value="1"/>
</dbReference>
<evidence type="ECO:0000256" key="1">
    <source>
        <dbReference type="ARBA" id="ARBA00008506"/>
    </source>
</evidence>
<evidence type="ECO:0000313" key="8">
    <source>
        <dbReference type="EMBL" id="RCV24465.1"/>
    </source>
</evidence>
<dbReference type="CDD" id="cd00023">
    <property type="entry name" value="BBI"/>
    <property type="match status" value="1"/>
</dbReference>
<dbReference type="Gene3D" id="2.10.69.10">
    <property type="entry name" value="Cysteine Protease (Bromelain) Inhibitor, subunit H"/>
    <property type="match status" value="2"/>
</dbReference>
<keyword evidence="2 5" id="KW-0646">Protease inhibitor</keyword>
<name>A0A368R2P3_SETIT</name>